<evidence type="ECO:0000256" key="1">
    <source>
        <dbReference type="ARBA" id="ARBA00023015"/>
    </source>
</evidence>
<keyword evidence="2" id="KW-0238">DNA-binding</keyword>
<dbReference type="PANTHER" id="PTHR31719:SF88">
    <property type="entry name" value="OS07G0272700 PROTEIN"/>
    <property type="match status" value="1"/>
</dbReference>
<feature type="non-terminal residue" evidence="7">
    <location>
        <position position="1"/>
    </location>
</feature>
<sequence>MEARRFGFGGELPAAFKFDPTDADIVTHYLLPRALGLPNQLEHAVIDDDPAGCPPWELLRRHGHGDSDHAFFFAPPRDPTKNVRTGRVVPPGEDGGVGGKWQGQKAQEGYLVLVRGGDGGGDQIELRYKRYNLSYCCDGEDKTSGWVMHEYQIIDPPLLPVLARVKIADAAKKDRRQQQQEAAAQQCEDQPGPSGSYYLVGDHAPGNGAMARDGEGTSSSRAQVVVEQADGGGGFVMGEPAGTFTELLNAGEGDCYYADNSISYFNQGASTGNNSYGCGIDNYHFYSGSQVC</sequence>
<evidence type="ECO:0000313" key="8">
    <source>
        <dbReference type="Proteomes" id="UP000324897"/>
    </source>
</evidence>
<comment type="caution">
    <text evidence="7">The sequence shown here is derived from an EMBL/GenBank/DDBJ whole genome shotgun (WGS) entry which is preliminary data.</text>
</comment>
<dbReference type="EMBL" id="RWGY01000004">
    <property type="protein sequence ID" value="TVU46621.1"/>
    <property type="molecule type" value="Genomic_DNA"/>
</dbReference>
<dbReference type="AlphaFoldDB" id="A0A5J9WF02"/>
<feature type="compositionally biased region" description="Low complexity" evidence="5">
    <location>
        <begin position="179"/>
        <end position="190"/>
    </location>
</feature>
<evidence type="ECO:0000256" key="2">
    <source>
        <dbReference type="ARBA" id="ARBA00023125"/>
    </source>
</evidence>
<gene>
    <name evidence="7" type="ORF">EJB05_06168</name>
</gene>
<dbReference type="SUPFAM" id="SSF101941">
    <property type="entry name" value="NAC domain"/>
    <property type="match status" value="1"/>
</dbReference>
<accession>A0A5J9WF02</accession>
<organism evidence="7 8">
    <name type="scientific">Eragrostis curvula</name>
    <name type="common">weeping love grass</name>
    <dbReference type="NCBI Taxonomy" id="38414"/>
    <lineage>
        <taxon>Eukaryota</taxon>
        <taxon>Viridiplantae</taxon>
        <taxon>Streptophyta</taxon>
        <taxon>Embryophyta</taxon>
        <taxon>Tracheophyta</taxon>
        <taxon>Spermatophyta</taxon>
        <taxon>Magnoliopsida</taxon>
        <taxon>Liliopsida</taxon>
        <taxon>Poales</taxon>
        <taxon>Poaceae</taxon>
        <taxon>PACMAD clade</taxon>
        <taxon>Chloridoideae</taxon>
        <taxon>Eragrostideae</taxon>
        <taxon>Eragrostidinae</taxon>
        <taxon>Eragrostis</taxon>
    </lineage>
</organism>
<evidence type="ECO:0000256" key="3">
    <source>
        <dbReference type="ARBA" id="ARBA00023163"/>
    </source>
</evidence>
<dbReference type="InterPro" id="IPR003441">
    <property type="entry name" value="NAC-dom"/>
</dbReference>
<evidence type="ECO:0000259" key="6">
    <source>
        <dbReference type="PROSITE" id="PS51005"/>
    </source>
</evidence>
<dbReference type="Gramene" id="TVU46621">
    <property type="protein sequence ID" value="TVU46621"/>
    <property type="gene ID" value="EJB05_06168"/>
</dbReference>
<keyword evidence="8" id="KW-1185">Reference proteome</keyword>
<dbReference type="PANTHER" id="PTHR31719">
    <property type="entry name" value="NAC TRANSCRIPTION FACTOR 56"/>
    <property type="match status" value="1"/>
</dbReference>
<keyword evidence="3" id="KW-0804">Transcription</keyword>
<dbReference type="PROSITE" id="PS51005">
    <property type="entry name" value="NAC"/>
    <property type="match status" value="1"/>
</dbReference>
<feature type="region of interest" description="Disordered" evidence="5">
    <location>
        <begin position="172"/>
        <end position="200"/>
    </location>
</feature>
<evidence type="ECO:0000313" key="7">
    <source>
        <dbReference type="EMBL" id="TVU46621.1"/>
    </source>
</evidence>
<name>A0A5J9WF02_9POAL</name>
<proteinExistence type="predicted"/>
<feature type="region of interest" description="Disordered" evidence="5">
    <location>
        <begin position="82"/>
        <end position="102"/>
    </location>
</feature>
<dbReference type="Proteomes" id="UP000324897">
    <property type="component" value="Chromosome 5"/>
</dbReference>
<dbReference type="InterPro" id="IPR036093">
    <property type="entry name" value="NAC_dom_sf"/>
</dbReference>
<dbReference type="GO" id="GO:0003677">
    <property type="term" value="F:DNA binding"/>
    <property type="evidence" value="ECO:0007669"/>
    <property type="project" value="UniProtKB-KW"/>
</dbReference>
<dbReference type="Pfam" id="PF02365">
    <property type="entry name" value="NAM"/>
    <property type="match status" value="1"/>
</dbReference>
<feature type="domain" description="NAC" evidence="6">
    <location>
        <begin position="12"/>
        <end position="168"/>
    </location>
</feature>
<dbReference type="GO" id="GO:0006355">
    <property type="term" value="P:regulation of DNA-templated transcription"/>
    <property type="evidence" value="ECO:0007669"/>
    <property type="project" value="InterPro"/>
</dbReference>
<keyword evidence="4" id="KW-0539">Nucleus</keyword>
<protein>
    <recommendedName>
        <fullName evidence="6">NAC domain-containing protein</fullName>
    </recommendedName>
</protein>
<reference evidence="7 8" key="1">
    <citation type="journal article" date="2019" name="Sci. Rep.">
        <title>A high-quality genome of Eragrostis curvula grass provides insights into Poaceae evolution and supports new strategies to enhance forage quality.</title>
        <authorList>
            <person name="Carballo J."/>
            <person name="Santos B.A.C.M."/>
            <person name="Zappacosta D."/>
            <person name="Garbus I."/>
            <person name="Selva J.P."/>
            <person name="Gallo C.A."/>
            <person name="Diaz A."/>
            <person name="Albertini E."/>
            <person name="Caccamo M."/>
            <person name="Echenique V."/>
        </authorList>
    </citation>
    <scope>NUCLEOTIDE SEQUENCE [LARGE SCALE GENOMIC DNA]</scope>
    <source>
        <strain evidence="8">cv. Victoria</strain>
        <tissue evidence="7">Leaf</tissue>
    </source>
</reference>
<keyword evidence="1" id="KW-0805">Transcription regulation</keyword>
<evidence type="ECO:0000256" key="4">
    <source>
        <dbReference type="ARBA" id="ARBA00023242"/>
    </source>
</evidence>
<dbReference type="Gene3D" id="2.170.150.80">
    <property type="entry name" value="NAC domain"/>
    <property type="match status" value="1"/>
</dbReference>
<evidence type="ECO:0000256" key="5">
    <source>
        <dbReference type="SAM" id="MobiDB-lite"/>
    </source>
</evidence>
<dbReference type="OrthoDB" id="694530at2759"/>